<dbReference type="STRING" id="201973.SAMN04488025_106133"/>
<accession>A0A1I2M1V6</accession>
<dbReference type="RefSeq" id="WP_092036606.1">
    <property type="nucleotide sequence ID" value="NZ_FOOK01000006.1"/>
</dbReference>
<name>A0A1I2M1V6_9BACL</name>
<dbReference type="OrthoDB" id="9847947at2"/>
<evidence type="ECO:0000313" key="3">
    <source>
        <dbReference type="Proteomes" id="UP000198661"/>
    </source>
</evidence>
<feature type="region of interest" description="Disordered" evidence="1">
    <location>
        <begin position="1"/>
        <end position="50"/>
    </location>
</feature>
<proteinExistence type="predicted"/>
<evidence type="ECO:0000256" key="1">
    <source>
        <dbReference type="SAM" id="MobiDB-lite"/>
    </source>
</evidence>
<keyword evidence="3" id="KW-1185">Reference proteome</keyword>
<gene>
    <name evidence="2" type="ORF">SAMN04488025_106133</name>
</gene>
<feature type="compositionally biased region" description="Basic residues" evidence="1">
    <location>
        <begin position="1"/>
        <end position="10"/>
    </location>
</feature>
<reference evidence="2 3" key="1">
    <citation type="submission" date="2016-10" db="EMBL/GenBank/DDBJ databases">
        <authorList>
            <person name="de Groot N.N."/>
        </authorList>
    </citation>
    <scope>NUCLEOTIDE SEQUENCE [LARGE SCALE GENOMIC DNA]</scope>
    <source>
        <strain evidence="2 3">DSM 44945</strain>
    </source>
</reference>
<dbReference type="Proteomes" id="UP000198661">
    <property type="component" value="Unassembled WGS sequence"/>
</dbReference>
<evidence type="ECO:0000313" key="2">
    <source>
        <dbReference type="EMBL" id="SFF84850.1"/>
    </source>
</evidence>
<sequence>MNKRKNRHAPGRAPENRPVVIWNRPAPRGNASRTGKAAPNVISFPGPRSEREEAAVTEWTIPARPGRRPAKIVVISSGFGIPADRNPQNRCMAA</sequence>
<organism evidence="2 3">
    <name type="scientific">Planifilum fulgidum</name>
    <dbReference type="NCBI Taxonomy" id="201973"/>
    <lineage>
        <taxon>Bacteria</taxon>
        <taxon>Bacillati</taxon>
        <taxon>Bacillota</taxon>
        <taxon>Bacilli</taxon>
        <taxon>Bacillales</taxon>
        <taxon>Thermoactinomycetaceae</taxon>
        <taxon>Planifilum</taxon>
    </lineage>
</organism>
<dbReference type="AlphaFoldDB" id="A0A1I2M1V6"/>
<protein>
    <submittedName>
        <fullName evidence="2">Uncharacterized protein</fullName>
    </submittedName>
</protein>
<dbReference type="EMBL" id="FOOK01000006">
    <property type="protein sequence ID" value="SFF84850.1"/>
    <property type="molecule type" value="Genomic_DNA"/>
</dbReference>